<name>A0ABW2NH89_9BACL</name>
<dbReference type="RefSeq" id="WP_157294678.1">
    <property type="nucleotide sequence ID" value="NZ_JBHTCT010000037.1"/>
</dbReference>
<reference evidence="2" key="1">
    <citation type="journal article" date="2019" name="Int. J. Syst. Evol. Microbiol.">
        <title>The Global Catalogue of Microorganisms (GCM) 10K type strain sequencing project: providing services to taxonomists for standard genome sequencing and annotation.</title>
        <authorList>
            <consortium name="The Broad Institute Genomics Platform"/>
            <consortium name="The Broad Institute Genome Sequencing Center for Infectious Disease"/>
            <person name="Wu L."/>
            <person name="Ma J."/>
        </authorList>
    </citation>
    <scope>NUCLEOTIDE SEQUENCE [LARGE SCALE GENOMIC DNA]</scope>
    <source>
        <strain evidence="2">JCM 4738</strain>
    </source>
</reference>
<gene>
    <name evidence="1" type="ORF">ACFQQH_15310</name>
</gene>
<sequence>MNFITPKNANKEKVTWTINHKVARLVEHYAEYTGYSTDEVVSEFLENLLHDEEFKSHIKSKRNNKRILKDLELKEDDL</sequence>
<comment type="caution">
    <text evidence="1">The sequence shown here is derived from an EMBL/GenBank/DDBJ whole genome shotgun (WGS) entry which is preliminary data.</text>
</comment>
<proteinExistence type="predicted"/>
<organism evidence="1 2">
    <name type="scientific">Bhargavaea changchunensis</name>
    <dbReference type="NCBI Taxonomy" id="2134037"/>
    <lineage>
        <taxon>Bacteria</taxon>
        <taxon>Bacillati</taxon>
        <taxon>Bacillota</taxon>
        <taxon>Bacilli</taxon>
        <taxon>Bacillales</taxon>
        <taxon>Caryophanaceae</taxon>
        <taxon>Bhargavaea</taxon>
    </lineage>
</organism>
<evidence type="ECO:0008006" key="3">
    <source>
        <dbReference type="Google" id="ProtNLM"/>
    </source>
</evidence>
<accession>A0ABW2NH89</accession>
<keyword evidence="2" id="KW-1185">Reference proteome</keyword>
<protein>
    <recommendedName>
        <fullName evidence="3">CopG family transcriptional regulator</fullName>
    </recommendedName>
</protein>
<evidence type="ECO:0000313" key="1">
    <source>
        <dbReference type="EMBL" id="MFC7366496.1"/>
    </source>
</evidence>
<dbReference type="EMBL" id="JBHTCT010000037">
    <property type="protein sequence ID" value="MFC7366496.1"/>
    <property type="molecule type" value="Genomic_DNA"/>
</dbReference>
<dbReference type="Proteomes" id="UP001596483">
    <property type="component" value="Unassembled WGS sequence"/>
</dbReference>
<evidence type="ECO:0000313" key="2">
    <source>
        <dbReference type="Proteomes" id="UP001596483"/>
    </source>
</evidence>